<dbReference type="RefSeq" id="WP_089121422.1">
    <property type="nucleotide sequence ID" value="NZ_BCMI01000016.1"/>
</dbReference>
<reference evidence="1 2" key="1">
    <citation type="submission" date="2015-11" db="EMBL/GenBank/DDBJ databases">
        <title>Draft genome sequences of new species of the genus Lactobacillus isolated from orchardgrass silage.</title>
        <authorList>
            <person name="Tohno M."/>
            <person name="Tanizawa Y."/>
            <person name="Arita M."/>
        </authorList>
    </citation>
    <scope>NUCLEOTIDE SEQUENCE [LARGE SCALE GENOMIC DNA]</scope>
    <source>
        <strain evidence="1 2">IWT25</strain>
    </source>
</reference>
<sequence length="178" mass="20283">MEYVLLMRGINVGGKRRVIMADLRTQITEAGASEVTSYINSGNVLFNYEGDAKAMVAQLLTSHYDFKINHTVIAAPDYLAEVNAAPEWWQTADGHRYNALFKLPGYRDEYDQLIENKKSTFDEVLCTPHVVFWRAPLKVNYARSFFSKLLSAPFYAVVSIRNRNTTLKLAKLIGERLK</sequence>
<evidence type="ECO:0000313" key="2">
    <source>
        <dbReference type="Proteomes" id="UP000198414"/>
    </source>
</evidence>
<dbReference type="InterPro" id="IPR012545">
    <property type="entry name" value="DUF1697"/>
</dbReference>
<accession>A0A1Z5IXT8</accession>
<protein>
    <recommendedName>
        <fullName evidence="3">Phosphopentomutase</fullName>
    </recommendedName>
</protein>
<name>A0A1Z5IXT8_9LACO</name>
<dbReference type="Proteomes" id="UP000198414">
    <property type="component" value="Unassembled WGS sequence"/>
</dbReference>
<dbReference type="PANTHER" id="PTHR36439:SF1">
    <property type="entry name" value="DUF1697 DOMAIN-CONTAINING PROTEIN"/>
    <property type="match status" value="1"/>
</dbReference>
<dbReference type="EMBL" id="BCMI01000016">
    <property type="protein sequence ID" value="GAX06378.1"/>
    <property type="molecule type" value="Genomic_DNA"/>
</dbReference>
<proteinExistence type="predicted"/>
<evidence type="ECO:0000313" key="1">
    <source>
        <dbReference type="EMBL" id="GAX06378.1"/>
    </source>
</evidence>
<dbReference type="SUPFAM" id="SSF160379">
    <property type="entry name" value="SP0830-like"/>
    <property type="match status" value="1"/>
</dbReference>
<evidence type="ECO:0008006" key="3">
    <source>
        <dbReference type="Google" id="ProtNLM"/>
    </source>
</evidence>
<comment type="caution">
    <text evidence="1">The sequence shown here is derived from an EMBL/GenBank/DDBJ whole genome shotgun (WGS) entry which is preliminary data.</text>
</comment>
<dbReference type="OrthoDB" id="9806494at2"/>
<organism evidence="1 2">
    <name type="scientific">Secundilactobacillus pentosiphilus</name>
    <dbReference type="NCBI Taxonomy" id="1714682"/>
    <lineage>
        <taxon>Bacteria</taxon>
        <taxon>Bacillati</taxon>
        <taxon>Bacillota</taxon>
        <taxon>Bacilli</taxon>
        <taxon>Lactobacillales</taxon>
        <taxon>Lactobacillaceae</taxon>
        <taxon>Secundilactobacillus</taxon>
    </lineage>
</organism>
<dbReference type="PANTHER" id="PTHR36439">
    <property type="entry name" value="BLL4334 PROTEIN"/>
    <property type="match status" value="1"/>
</dbReference>
<dbReference type="Gene3D" id="3.30.70.1260">
    <property type="entry name" value="bacterial protein sp0830 like"/>
    <property type="match status" value="1"/>
</dbReference>
<dbReference type="Pfam" id="PF08002">
    <property type="entry name" value="DUF1697"/>
    <property type="match status" value="1"/>
</dbReference>
<gene>
    <name evidence="1" type="ORF">IWT25_01722</name>
</gene>
<dbReference type="Gene3D" id="3.30.70.1280">
    <property type="entry name" value="SP0830-like domains"/>
    <property type="match status" value="1"/>
</dbReference>
<dbReference type="AlphaFoldDB" id="A0A1Z5IXT8"/>